<evidence type="ECO:0000256" key="7">
    <source>
        <dbReference type="ARBA" id="ARBA00023015"/>
    </source>
</evidence>
<evidence type="ECO:0000256" key="2">
    <source>
        <dbReference type="ARBA" id="ARBA00006991"/>
    </source>
</evidence>
<dbReference type="InterPro" id="IPR036236">
    <property type="entry name" value="Znf_C2H2_sf"/>
</dbReference>
<dbReference type="FunFam" id="3.30.160.60:FF:001201">
    <property type="entry name" value="Zinc finger protein 217"/>
    <property type="match status" value="1"/>
</dbReference>
<evidence type="ECO:0000313" key="14">
    <source>
        <dbReference type="Ensembl" id="ENSMMUP00000044624.2"/>
    </source>
</evidence>
<evidence type="ECO:0000256" key="11">
    <source>
        <dbReference type="PROSITE-ProRule" id="PRU00042"/>
    </source>
</evidence>
<evidence type="ECO:0000256" key="10">
    <source>
        <dbReference type="ARBA" id="ARBA00023242"/>
    </source>
</evidence>
<evidence type="ECO:0000313" key="16">
    <source>
        <dbReference type="VGNC" id="VGNC:78874"/>
    </source>
</evidence>
<dbReference type="InterPro" id="IPR013087">
    <property type="entry name" value="Znf_C2H2_type"/>
</dbReference>
<reference evidence="14" key="4">
    <citation type="submission" date="2025-09" db="UniProtKB">
        <authorList>
            <consortium name="Ensembl"/>
        </authorList>
    </citation>
    <scope>IDENTIFICATION</scope>
    <source>
        <strain evidence="14">17573</strain>
    </source>
</reference>
<dbReference type="PANTHER" id="PTHR45925">
    <property type="entry name" value="ZINC FINGER PROTEIN"/>
    <property type="match status" value="1"/>
</dbReference>
<dbReference type="Pfam" id="PF00096">
    <property type="entry name" value="zf-C2H2"/>
    <property type="match status" value="3"/>
</dbReference>
<keyword evidence="9" id="KW-0804">Transcription</keyword>
<feature type="region of interest" description="Disordered" evidence="12">
    <location>
        <begin position="396"/>
        <end position="450"/>
    </location>
</feature>
<dbReference type="Gene3D" id="3.30.160.60">
    <property type="entry name" value="Classic Zinc Finger"/>
    <property type="match status" value="4"/>
</dbReference>
<dbReference type="GO" id="GO:0006357">
    <property type="term" value="P:regulation of transcription by RNA polymerase II"/>
    <property type="evidence" value="ECO:0007669"/>
    <property type="project" value="UniProtKB-ARBA"/>
</dbReference>
<evidence type="ECO:0000256" key="9">
    <source>
        <dbReference type="ARBA" id="ARBA00023163"/>
    </source>
</evidence>
<reference evidence="14" key="3">
    <citation type="submission" date="2025-08" db="UniProtKB">
        <authorList>
            <consortium name="Ensembl"/>
        </authorList>
    </citation>
    <scope>IDENTIFICATION</scope>
    <source>
        <strain evidence="14">17573</strain>
    </source>
</reference>
<evidence type="ECO:0000256" key="1">
    <source>
        <dbReference type="ARBA" id="ARBA00004123"/>
    </source>
</evidence>
<dbReference type="GO" id="GO:0003677">
    <property type="term" value="F:DNA binding"/>
    <property type="evidence" value="ECO:0007669"/>
    <property type="project" value="UniProtKB-KW"/>
</dbReference>
<dbReference type="VGNC" id="VGNC:78874">
    <property type="gene designation" value="ZNF217"/>
</dbReference>
<keyword evidence="3" id="KW-0479">Metal-binding</keyword>
<evidence type="ECO:0000256" key="5">
    <source>
        <dbReference type="ARBA" id="ARBA00022771"/>
    </source>
</evidence>
<feature type="compositionally biased region" description="Acidic residues" evidence="12">
    <location>
        <begin position="441"/>
        <end position="450"/>
    </location>
</feature>
<feature type="region of interest" description="Disordered" evidence="12">
    <location>
        <begin position="481"/>
        <end position="502"/>
    </location>
</feature>
<organism evidence="14 15">
    <name type="scientific">Macaca mulatta</name>
    <name type="common">Rhesus macaque</name>
    <dbReference type="NCBI Taxonomy" id="9544"/>
    <lineage>
        <taxon>Eukaryota</taxon>
        <taxon>Metazoa</taxon>
        <taxon>Chordata</taxon>
        <taxon>Craniata</taxon>
        <taxon>Vertebrata</taxon>
        <taxon>Euteleostomi</taxon>
        <taxon>Mammalia</taxon>
        <taxon>Eutheria</taxon>
        <taxon>Euarchontoglires</taxon>
        <taxon>Primates</taxon>
        <taxon>Haplorrhini</taxon>
        <taxon>Catarrhini</taxon>
        <taxon>Cercopithecidae</taxon>
        <taxon>Cercopithecinae</taxon>
        <taxon>Macaca</taxon>
    </lineage>
</organism>
<feature type="compositionally biased region" description="Polar residues" evidence="12">
    <location>
        <begin position="769"/>
        <end position="810"/>
    </location>
</feature>
<dbReference type="ExpressionAtlas" id="A0A1D5Q9A6">
    <property type="expression patterns" value="baseline"/>
</dbReference>
<dbReference type="GeneTree" id="ENSGT00940000159884"/>
<keyword evidence="10" id="KW-0539">Nucleus</keyword>
<evidence type="ECO:0000259" key="13">
    <source>
        <dbReference type="PROSITE" id="PS50157"/>
    </source>
</evidence>
<dbReference type="FunFam" id="3.30.160.60:FF:001038">
    <property type="entry name" value="Zinc finger protein 217"/>
    <property type="match status" value="1"/>
</dbReference>
<dbReference type="SMART" id="SM00355">
    <property type="entry name" value="ZnF_C2H2"/>
    <property type="match status" value="7"/>
</dbReference>
<keyword evidence="7" id="KW-0805">Transcription regulation</keyword>
<feature type="domain" description="C2H2-type" evidence="13">
    <location>
        <begin position="157"/>
        <end position="184"/>
    </location>
</feature>
<dbReference type="Proteomes" id="UP000006718">
    <property type="component" value="Chromosome 10"/>
</dbReference>
<dbReference type="Bgee" id="ENSMMUG00000018358">
    <property type="expression patterns" value="Expressed in spleen and 22 other cell types or tissues"/>
</dbReference>
<name>A0A1D5Q9A6_MACMU</name>
<evidence type="ECO:0000256" key="4">
    <source>
        <dbReference type="ARBA" id="ARBA00022737"/>
    </source>
</evidence>
<comment type="subcellular location">
    <subcellularLocation>
        <location evidence="1">Nucleus</location>
    </subcellularLocation>
</comment>
<reference evidence="15" key="1">
    <citation type="journal article" date="2007" name="Science">
        <title>Evolutionary and biomedical insights from the rhesus macaque genome.</title>
        <authorList>
            <person name="Gibbs R.A."/>
            <person name="Rogers J."/>
            <person name="Katze M.G."/>
            <person name="Bumgarner R."/>
            <person name="Weinstock G.M."/>
            <person name="Mardis E.R."/>
            <person name="Remington K.A."/>
            <person name="Strausberg R.L."/>
            <person name="Venter J.C."/>
            <person name="Wilson R.K."/>
            <person name="Batzer M.A."/>
            <person name="Bustamante C.D."/>
            <person name="Eichler E.E."/>
            <person name="Hahn M.W."/>
            <person name="Hardison R.C."/>
            <person name="Makova K.D."/>
            <person name="Miller W."/>
            <person name="Milosavljevic A."/>
            <person name="Palermo R.E."/>
            <person name="Siepel A."/>
            <person name="Sikela J.M."/>
            <person name="Attaway T."/>
            <person name="Bell S."/>
            <person name="Bernard K.E."/>
            <person name="Buhay C.J."/>
            <person name="Chandrabose M.N."/>
            <person name="Dao M."/>
            <person name="Davis C."/>
            <person name="Delehaunty K.D."/>
            <person name="Ding Y."/>
            <person name="Dinh H.H."/>
            <person name="Dugan-Rocha S."/>
            <person name="Fulton L.A."/>
            <person name="Gabisi R.A."/>
            <person name="Garner T.T."/>
            <person name="Godfrey J."/>
            <person name="Hawes A.C."/>
            <person name="Hernandez J."/>
            <person name="Hines S."/>
            <person name="Holder M."/>
            <person name="Hume J."/>
            <person name="Jhangiani S.N."/>
            <person name="Joshi V."/>
            <person name="Khan Z.M."/>
            <person name="Kirkness E.F."/>
            <person name="Cree A."/>
            <person name="Fowler R.G."/>
            <person name="Lee S."/>
            <person name="Lewis L.R."/>
            <person name="Li Z."/>
            <person name="Liu Y.-S."/>
            <person name="Moore S.M."/>
            <person name="Muzny D."/>
            <person name="Nazareth L.V."/>
            <person name="Ngo D.N."/>
            <person name="Okwuonu G.O."/>
            <person name="Pai G."/>
            <person name="Parker D."/>
            <person name="Paul H.A."/>
            <person name="Pfannkoch C."/>
            <person name="Pohl C.S."/>
            <person name="Rogers Y.-H.C."/>
            <person name="Ruiz S.J."/>
            <person name="Sabo A."/>
            <person name="Santibanez J."/>
            <person name="Schneider B.W."/>
            <person name="Smith S.M."/>
            <person name="Sodergren E."/>
            <person name="Svatek A.F."/>
            <person name="Utterback T.R."/>
            <person name="Vattathil S."/>
            <person name="Warren W."/>
            <person name="White C.S."/>
            <person name="Chinwalla A.T."/>
            <person name="Feng Y."/>
            <person name="Halpern A.L."/>
            <person name="Hillier L.W."/>
            <person name="Huang X."/>
            <person name="Minx P."/>
            <person name="Nelson J.O."/>
            <person name="Pepin K.H."/>
            <person name="Qin X."/>
            <person name="Sutton G.G."/>
            <person name="Venter E."/>
            <person name="Walenz B.P."/>
            <person name="Wallis J.W."/>
            <person name="Worley K.C."/>
            <person name="Yang S.-P."/>
            <person name="Jones S.M."/>
            <person name="Marra M.A."/>
            <person name="Rocchi M."/>
            <person name="Schein J.E."/>
            <person name="Baertsch R."/>
            <person name="Clarke L."/>
            <person name="Csuros M."/>
            <person name="Glasscock J."/>
            <person name="Harris R.A."/>
            <person name="Havlak P."/>
            <person name="Jackson A.R."/>
            <person name="Jiang H."/>
            <person name="Liu Y."/>
            <person name="Messina D.N."/>
            <person name="Shen Y."/>
            <person name="Song H.X.-Z."/>
            <person name="Wylie T."/>
            <person name="Zhang L."/>
            <person name="Birney E."/>
            <person name="Han K."/>
            <person name="Konkel M.K."/>
            <person name="Lee J."/>
            <person name="Smit A.F.A."/>
            <person name="Ullmer B."/>
            <person name="Wang H."/>
            <person name="Xing J."/>
            <person name="Burhans R."/>
            <person name="Cheng Z."/>
            <person name="Karro J.E."/>
            <person name="Ma J."/>
            <person name="Raney B."/>
            <person name="She X."/>
            <person name="Cox M.J."/>
            <person name="Demuth J.P."/>
            <person name="Dumas L.J."/>
            <person name="Han S.-G."/>
            <person name="Hopkins J."/>
            <person name="Karimpour-Fard A."/>
            <person name="Kim Y.H."/>
            <person name="Pollack J.R."/>
            <person name="Vinar T."/>
            <person name="Addo-Quaye C."/>
            <person name="Degenhardt J."/>
            <person name="Denby A."/>
            <person name="Hubisz M.J."/>
            <person name="Indap A."/>
            <person name="Kosiol C."/>
            <person name="Lahn B.T."/>
            <person name="Lawson H.A."/>
            <person name="Marklein A."/>
            <person name="Nielsen R."/>
            <person name="Vallender E.J."/>
            <person name="Clark A.G."/>
            <person name="Ferguson B."/>
            <person name="Hernandez R.D."/>
            <person name="Hirani K."/>
            <person name="Kehrer-Sawatzki H."/>
            <person name="Kolb J."/>
            <person name="Patil S."/>
            <person name="Pu L.-L."/>
            <person name="Ren Y."/>
            <person name="Smith D.G."/>
            <person name="Wheeler D.A."/>
            <person name="Schenck I."/>
            <person name="Ball E.V."/>
            <person name="Chen R."/>
            <person name="Cooper D.N."/>
            <person name="Giardine B."/>
            <person name="Hsu F."/>
            <person name="Kent W.J."/>
            <person name="Lesk A."/>
            <person name="Nelson D.L."/>
            <person name="O'brien W.E."/>
            <person name="Pruefer K."/>
            <person name="Stenson P.D."/>
            <person name="Wallace J.C."/>
            <person name="Ke H."/>
            <person name="Liu X.-M."/>
            <person name="Wang P."/>
            <person name="Xiang A.P."/>
            <person name="Yang F."/>
            <person name="Barber G.P."/>
            <person name="Haussler D."/>
            <person name="Karolchik D."/>
            <person name="Kern A.D."/>
            <person name="Kuhn R.M."/>
            <person name="Smith K.E."/>
            <person name="Zwieg A.S."/>
        </authorList>
    </citation>
    <scope>NUCLEOTIDE SEQUENCE [LARGE SCALE GENOMIC DNA]</scope>
    <source>
        <strain evidence="15">17573</strain>
    </source>
</reference>
<evidence type="ECO:0000313" key="15">
    <source>
        <dbReference type="Proteomes" id="UP000006718"/>
    </source>
</evidence>
<dbReference type="InterPro" id="IPR051967">
    <property type="entry name" value="Krueppel_C2H2-ZF"/>
</dbReference>
<evidence type="ECO:0000256" key="12">
    <source>
        <dbReference type="SAM" id="MobiDB-lite"/>
    </source>
</evidence>
<feature type="compositionally biased region" description="Basic and acidic residues" evidence="12">
    <location>
        <begin position="487"/>
        <end position="502"/>
    </location>
</feature>
<dbReference type="FunFam" id="3.30.160.60:FF:000075">
    <property type="entry name" value="Putative zinc finger protein 536"/>
    <property type="match status" value="1"/>
</dbReference>
<dbReference type="SUPFAM" id="SSF57667">
    <property type="entry name" value="beta-beta-alpha zinc fingers"/>
    <property type="match status" value="3"/>
</dbReference>
<feature type="region of interest" description="Disordered" evidence="12">
    <location>
        <begin position="606"/>
        <end position="634"/>
    </location>
</feature>
<dbReference type="VEuPathDB" id="HostDB:ENSMMUG00000018358"/>
<feature type="region of interest" description="Disordered" evidence="12">
    <location>
        <begin position="700"/>
        <end position="856"/>
    </location>
</feature>
<dbReference type="PROSITE" id="PS50157">
    <property type="entry name" value="ZINC_FINGER_C2H2_2"/>
    <property type="match status" value="6"/>
</dbReference>
<keyword evidence="15" id="KW-1185">Reference proteome</keyword>
<reference evidence="14" key="2">
    <citation type="submission" date="2019-01" db="EMBL/GenBank/DDBJ databases">
        <authorList>
            <person name="Graves T."/>
            <person name="Eichler E.E."/>
            <person name="Wilson R.K."/>
        </authorList>
    </citation>
    <scope>NUCLEOTIDE SEQUENCE [LARGE SCALE GENOMIC DNA]</scope>
    <source>
        <strain evidence="14">17573</strain>
    </source>
</reference>
<keyword evidence="4" id="KW-0677">Repeat</keyword>
<evidence type="ECO:0000256" key="3">
    <source>
        <dbReference type="ARBA" id="ARBA00022723"/>
    </source>
</evidence>
<dbReference type="GO" id="GO:0005634">
    <property type="term" value="C:nucleus"/>
    <property type="evidence" value="ECO:0007669"/>
    <property type="project" value="UniProtKB-SubCell"/>
</dbReference>
<feature type="region of interest" description="Disordered" evidence="12">
    <location>
        <begin position="314"/>
        <end position="378"/>
    </location>
</feature>
<dbReference type="AlphaFoldDB" id="A0A1D5Q9A6"/>
<keyword evidence="5 11" id="KW-0863">Zinc-finger</keyword>
<accession>A0A1D5Q9A6</accession>
<sequence length="1023" mass="112185">MQSKVTGNMPTQSLLMYMDGPEVIGSSLGSQMEMEDAMSMKGTAVVPFRATQEKNVIQIEGYMPLDCMFCSQTFTHSEDLNKHVLMQHRPTLCEPAVLRVEAEYLSPLDKSQVRTEPPKEKNCKENEEFSCEVCGQTFRVAFDVEIHMRTHKDSFTYGCNMCGRRFKEPWFLKNHMRTHNGKSGARSKLQQGLDCPATINEVVQVHAAESIPSPYKICMVCGFLFTNKENLIEHSKVHTKKTAPGTSSTQTDSPQEGMPSSREDFLRWFNLRPKSHTDTGKKLVKCIPQLDPFTTFQAWQLATKGKVAICQEEVKESGQEGSTDNDDSSSEKELGENKGSCTGLSQEKEKCRHSNGDAPSVDADPKLPTSSKEKPTHCSECGKAFRTYHQLVLHSRVHKKDRRAGAESPTMSVDGRQPGTCSPDLATPLDENGAVDRGEGGSEDGSEDGLPEGIHLGEKPYKCEFCDYAAAQKTSLRYHLERHHKEKQADAAAEAKSDGKNQDTEDALFTADSAQTKNLKRFFDGAKDVTGSPPAKQLKEMPSVFQNVLGSAVLSPAHKDTQDFHKNAADDSADKVNKIPTPAYLDLLKKRSAVETQANNLICRTKADVTPPPDGSTTHNLEVNPKEKQTETAADCRYRPSVDCHEKPLNLSLGALHNCPAISLGKSLIPSITCPFCTFKTFYPEVLMMHQRLEHKYNPDVHKNCRNKSSLRSRRTGCPPALLGKDVPPLSSFCKPKPKSAFPAQSKSLPSAKGKQSPPGPGKAPLTSGIDSSTLAPSNLKSHRPQQNVGVQGAATRQQQSEMFPKTSVSPAPDKTKRPETKLKPLPVAPSQPTLGSSNINGSIDYPPKNDSPWAPPGRDYFCNRSASNTAAEFGEPLPKRLKSTVVALDVDQPGANYRRGYDLPKYHMVRGITSLLPQECVYPSPALPPKPRFLSSSEVDSPNVLTVQKPYGGSGPLYTCVPASSPASSSTLEGLGGCQCLLSMKLNFTSSFEKRMVKATEISCDCTVHKTYKESARNTTVL</sequence>
<gene>
    <name evidence="14 16" type="primary">ZNF217</name>
</gene>
<proteinExistence type="inferred from homology"/>
<feature type="domain" description="C2H2-type" evidence="13">
    <location>
        <begin position="129"/>
        <end position="156"/>
    </location>
</feature>
<feature type="domain" description="C2H2-type" evidence="13">
    <location>
        <begin position="65"/>
        <end position="88"/>
    </location>
</feature>
<feature type="compositionally biased region" description="Basic and acidic residues" evidence="12">
    <location>
        <begin position="814"/>
        <end position="823"/>
    </location>
</feature>
<feature type="compositionally biased region" description="Basic residues" evidence="12">
    <location>
        <begin position="704"/>
        <end position="715"/>
    </location>
</feature>
<protein>
    <submittedName>
        <fullName evidence="14">Zinc finger protein 217</fullName>
    </submittedName>
</protein>
<comment type="similarity">
    <text evidence="2">Belongs to the krueppel C2H2-type zinc-finger protein family.</text>
</comment>
<dbReference type="GO" id="GO:0008270">
    <property type="term" value="F:zinc ion binding"/>
    <property type="evidence" value="ECO:0007669"/>
    <property type="project" value="UniProtKB-KW"/>
</dbReference>
<dbReference type="PROSITE" id="PS00028">
    <property type="entry name" value="ZINC_FINGER_C2H2_1"/>
    <property type="match status" value="5"/>
</dbReference>
<feature type="region of interest" description="Disordered" evidence="12">
    <location>
        <begin position="236"/>
        <end position="261"/>
    </location>
</feature>
<evidence type="ECO:0000256" key="6">
    <source>
        <dbReference type="ARBA" id="ARBA00022833"/>
    </source>
</evidence>
<evidence type="ECO:0000256" key="8">
    <source>
        <dbReference type="ARBA" id="ARBA00023125"/>
    </source>
</evidence>
<feature type="compositionally biased region" description="Basic and acidic residues" evidence="12">
    <location>
        <begin position="346"/>
        <end position="355"/>
    </location>
</feature>
<dbReference type="Ensembl" id="ENSMMUT00000058176.2">
    <property type="protein sequence ID" value="ENSMMUP00000044624.2"/>
    <property type="gene ID" value="ENSMMUG00000018358.4"/>
</dbReference>
<keyword evidence="8" id="KW-0238">DNA-binding</keyword>
<feature type="compositionally biased region" description="Polar residues" evidence="12">
    <location>
        <begin position="831"/>
        <end position="842"/>
    </location>
</feature>
<feature type="domain" description="C2H2-type" evidence="13">
    <location>
        <begin position="461"/>
        <end position="488"/>
    </location>
</feature>
<feature type="compositionally biased region" description="Polar residues" evidence="12">
    <location>
        <begin position="244"/>
        <end position="254"/>
    </location>
</feature>
<keyword evidence="6" id="KW-0862">Zinc</keyword>
<feature type="domain" description="C2H2-type" evidence="13">
    <location>
        <begin position="376"/>
        <end position="403"/>
    </location>
</feature>
<feature type="domain" description="C2H2-type" evidence="13">
    <location>
        <begin position="216"/>
        <end position="243"/>
    </location>
</feature>
<dbReference type="PANTHER" id="PTHR45925:SF4">
    <property type="entry name" value="ZINC FINGER PROTEIN 217"/>
    <property type="match status" value="1"/>
</dbReference>
<feature type="compositionally biased region" description="Basic and acidic residues" evidence="12">
    <location>
        <begin position="624"/>
        <end position="634"/>
    </location>
</feature>